<evidence type="ECO:0000313" key="2">
    <source>
        <dbReference type="WBParaSite" id="ES5_v2.g11317.t1"/>
    </source>
</evidence>
<organism evidence="1 2">
    <name type="scientific">Panagrolaimus sp. ES5</name>
    <dbReference type="NCBI Taxonomy" id="591445"/>
    <lineage>
        <taxon>Eukaryota</taxon>
        <taxon>Metazoa</taxon>
        <taxon>Ecdysozoa</taxon>
        <taxon>Nematoda</taxon>
        <taxon>Chromadorea</taxon>
        <taxon>Rhabditida</taxon>
        <taxon>Tylenchina</taxon>
        <taxon>Panagrolaimomorpha</taxon>
        <taxon>Panagrolaimoidea</taxon>
        <taxon>Panagrolaimidae</taxon>
        <taxon>Panagrolaimus</taxon>
    </lineage>
</organism>
<accession>A0AC34F2W9</accession>
<evidence type="ECO:0000313" key="1">
    <source>
        <dbReference type="Proteomes" id="UP000887579"/>
    </source>
</evidence>
<dbReference type="Proteomes" id="UP000887579">
    <property type="component" value="Unplaced"/>
</dbReference>
<reference evidence="2" key="1">
    <citation type="submission" date="2022-11" db="UniProtKB">
        <authorList>
            <consortium name="WormBaseParasite"/>
        </authorList>
    </citation>
    <scope>IDENTIFICATION</scope>
</reference>
<sequence>MANLVAGKLGVVTGAGSGIGKHIAQTLARHGASVLVVDIQEQHAKETAELLAKENSKGKFVAFAADVSQRDEIDNLQKYIVKDFAKQSPDFLVNKNSKGKFVAFAADVSQRDEIDNLQKYIVKDFAKQSPDFLVNSAGITRDALLIKMSDQQYDDVLNVNLKSIYMLNQSFARLAIEYQKPQSIVNISSIVGKSGNIGQCNYAASKAGVIGFSKSAAKELARYNIRVNCIIPGFIKTPMTEKIPDKVLEKICKSIPLNRMGHPDEIANAALFLCSDLSSYMTGAMVEVTGGLDM</sequence>
<protein>
    <submittedName>
        <fullName evidence="2">Estradiol 17-beta-dehydrogenase 8</fullName>
    </submittedName>
</protein>
<dbReference type="WBParaSite" id="ES5_v2.g11317.t1">
    <property type="protein sequence ID" value="ES5_v2.g11317.t1"/>
    <property type="gene ID" value="ES5_v2.g11317"/>
</dbReference>
<name>A0AC34F2W9_9BILA</name>
<proteinExistence type="predicted"/>